<dbReference type="Proteomes" id="UP001202328">
    <property type="component" value="Unassembled WGS sequence"/>
</dbReference>
<accession>A0AAD4SVU3</accession>
<evidence type="ECO:0000313" key="2">
    <source>
        <dbReference type="EMBL" id="KAI3925996.1"/>
    </source>
</evidence>
<name>A0AAD4SVU3_9MAGN</name>
<protein>
    <submittedName>
        <fullName evidence="2">Uncharacterized protein</fullName>
    </submittedName>
</protein>
<proteinExistence type="predicted"/>
<keyword evidence="1" id="KW-0472">Membrane</keyword>
<gene>
    <name evidence="2" type="ORF">MKW98_028132</name>
</gene>
<evidence type="ECO:0000313" key="3">
    <source>
        <dbReference type="Proteomes" id="UP001202328"/>
    </source>
</evidence>
<keyword evidence="3" id="KW-1185">Reference proteome</keyword>
<keyword evidence="1" id="KW-0812">Transmembrane</keyword>
<reference evidence="2" key="1">
    <citation type="submission" date="2022-04" db="EMBL/GenBank/DDBJ databases">
        <title>A functionally conserved STORR gene fusion in Papaver species that diverged 16.8 million years ago.</title>
        <authorList>
            <person name="Catania T."/>
        </authorList>
    </citation>
    <scope>NUCLEOTIDE SEQUENCE</scope>
    <source>
        <strain evidence="2">S-188037</strain>
    </source>
</reference>
<dbReference type="AlphaFoldDB" id="A0AAD4SVU3"/>
<organism evidence="2 3">
    <name type="scientific">Papaver atlanticum</name>
    <dbReference type="NCBI Taxonomy" id="357466"/>
    <lineage>
        <taxon>Eukaryota</taxon>
        <taxon>Viridiplantae</taxon>
        <taxon>Streptophyta</taxon>
        <taxon>Embryophyta</taxon>
        <taxon>Tracheophyta</taxon>
        <taxon>Spermatophyta</taxon>
        <taxon>Magnoliopsida</taxon>
        <taxon>Ranunculales</taxon>
        <taxon>Papaveraceae</taxon>
        <taxon>Papaveroideae</taxon>
        <taxon>Papaver</taxon>
    </lineage>
</organism>
<dbReference type="EMBL" id="JAJJMB010008071">
    <property type="protein sequence ID" value="KAI3925996.1"/>
    <property type="molecule type" value="Genomic_DNA"/>
</dbReference>
<comment type="caution">
    <text evidence="2">The sequence shown here is derived from an EMBL/GenBank/DDBJ whole genome shotgun (WGS) entry which is preliminary data.</text>
</comment>
<sequence>MDNQVFIKSAIAGGAVAVLGVWQLYRVLKTLMGEEEKQKIFRVREIEDVYQVDGETAKYYIVEEVEKKILLRLLLSKLVNNDPRGKLIFGLQCCHILPSI</sequence>
<feature type="transmembrane region" description="Helical" evidence="1">
    <location>
        <begin position="6"/>
        <end position="25"/>
    </location>
</feature>
<keyword evidence="1" id="KW-1133">Transmembrane helix</keyword>
<evidence type="ECO:0000256" key="1">
    <source>
        <dbReference type="SAM" id="Phobius"/>
    </source>
</evidence>